<evidence type="ECO:0008006" key="5">
    <source>
        <dbReference type="Google" id="ProtNLM"/>
    </source>
</evidence>
<sequence length="680" mass="77477">MASRVFTQGSYLRKCVVLVSSQGISKHSKLFPYRQIFNSRLNHSMSSRGAPEINTNVPKEPNFSSENTVEGAPQHSDEKIAIKLAKLSDPDTFGTLNPQKTKQLTYEKLLDELPDEEGDVIVETYADPETQRHRLKIMEYLKMIDDLIKAKRIRDAIDVLEVKMLKEDRAKPTFHIYNHLITACGHAGYTKKAFKLYNDMKKRGVRPNGGTYTSLFNACANCPFPGYGFQQAKHLKALMDEKSIFIRPITYHAMIKAFGRCGAVDIAFSLVDEMIEKKLPLSADTFCFVLQACISDKEAGFRLALVVWHKLRRKWIKPDIYNYNLLLRTVRECGTGDLVTFQQAIDEIMKGGVPSPEEHKLLDSPASENNSNLPSSQESSSLSVDSIEPSNVSENISPVPSISDATTSLKELPAENRPNLLTYKPHLGSILSLNEIRTPQDRLILLGGVNGILEEMEKDGLKPNDVTFGLLLDCIPPTLTAEKALLSIIKKENIKLRIPFYNSLIKRRALRFDYASARDVMTLLRLHHVEPDIMTFGALALSCRKKGEAEDLLRLMKEAEFHPNIEILGAMMRHACIQYSFGYIVYLMKYVKEEEIEVNELFLKHLQTLHNNAVKAFKILHKSKKTKENANIPDFFRSQTFQESFTMFQKFYTYWLKTIKKDPQVHPWAEVKQKRKTAHN</sequence>
<accession>A0A9P0F604</accession>
<dbReference type="GO" id="GO:0000049">
    <property type="term" value="F:tRNA binding"/>
    <property type="evidence" value="ECO:0007669"/>
    <property type="project" value="TreeGrafter"/>
</dbReference>
<dbReference type="PROSITE" id="PS51375">
    <property type="entry name" value="PPR"/>
    <property type="match status" value="2"/>
</dbReference>
<dbReference type="AlphaFoldDB" id="A0A9P0F604"/>
<proteinExistence type="predicted"/>
<dbReference type="KEGG" id="btab:109037381"/>
<dbReference type="NCBIfam" id="TIGR00756">
    <property type="entry name" value="PPR"/>
    <property type="match status" value="2"/>
</dbReference>
<feature type="compositionally biased region" description="Polar residues" evidence="2">
    <location>
        <begin position="391"/>
        <end position="402"/>
    </location>
</feature>
<dbReference type="InterPro" id="IPR011990">
    <property type="entry name" value="TPR-like_helical_dom_sf"/>
</dbReference>
<name>A0A9P0F604_BEMTA</name>
<dbReference type="Proteomes" id="UP001152759">
    <property type="component" value="Chromosome 5"/>
</dbReference>
<evidence type="ECO:0000313" key="4">
    <source>
        <dbReference type="Proteomes" id="UP001152759"/>
    </source>
</evidence>
<evidence type="ECO:0000313" key="3">
    <source>
        <dbReference type="EMBL" id="CAH0390461.1"/>
    </source>
</evidence>
<feature type="region of interest" description="Disordered" evidence="2">
    <location>
        <begin position="47"/>
        <end position="74"/>
    </location>
</feature>
<feature type="repeat" description="PPR" evidence="1">
    <location>
        <begin position="173"/>
        <end position="207"/>
    </location>
</feature>
<organism evidence="3 4">
    <name type="scientific">Bemisia tabaci</name>
    <name type="common">Sweetpotato whitefly</name>
    <name type="synonym">Aleurodes tabaci</name>
    <dbReference type="NCBI Taxonomy" id="7038"/>
    <lineage>
        <taxon>Eukaryota</taxon>
        <taxon>Metazoa</taxon>
        <taxon>Ecdysozoa</taxon>
        <taxon>Arthropoda</taxon>
        <taxon>Hexapoda</taxon>
        <taxon>Insecta</taxon>
        <taxon>Pterygota</taxon>
        <taxon>Neoptera</taxon>
        <taxon>Paraneoptera</taxon>
        <taxon>Hemiptera</taxon>
        <taxon>Sternorrhyncha</taxon>
        <taxon>Aleyrodoidea</taxon>
        <taxon>Aleyrodidae</taxon>
        <taxon>Aleyrodinae</taxon>
        <taxon>Bemisia</taxon>
    </lineage>
</organism>
<protein>
    <recommendedName>
        <fullName evidence="5">Pentatricopeptide repeat-containing protein</fullName>
    </recommendedName>
</protein>
<evidence type="ECO:0000256" key="2">
    <source>
        <dbReference type="SAM" id="MobiDB-lite"/>
    </source>
</evidence>
<dbReference type="Pfam" id="PF13812">
    <property type="entry name" value="PPR_3"/>
    <property type="match status" value="1"/>
</dbReference>
<dbReference type="EMBL" id="OU963866">
    <property type="protein sequence ID" value="CAH0390461.1"/>
    <property type="molecule type" value="Genomic_DNA"/>
</dbReference>
<feature type="repeat" description="PPR" evidence="1">
    <location>
        <begin position="247"/>
        <end position="281"/>
    </location>
</feature>
<gene>
    <name evidence="3" type="ORF">BEMITA_LOCUS9181</name>
</gene>
<dbReference type="Gene3D" id="1.25.40.10">
    <property type="entry name" value="Tetratricopeptide repeat domain"/>
    <property type="match status" value="3"/>
</dbReference>
<dbReference type="PANTHER" id="PTHR24014:SF6">
    <property type="entry name" value="PENTATRICOPEPTIDE REPEAT-CONTAINING PROTEIN 1, MITOCHONDRIAL"/>
    <property type="match status" value="1"/>
</dbReference>
<dbReference type="InterPro" id="IPR002885">
    <property type="entry name" value="PPR_rpt"/>
</dbReference>
<feature type="compositionally biased region" description="Low complexity" evidence="2">
    <location>
        <begin position="367"/>
        <end position="390"/>
    </location>
</feature>
<reference evidence="3" key="1">
    <citation type="submission" date="2021-12" db="EMBL/GenBank/DDBJ databases">
        <authorList>
            <person name="King R."/>
        </authorList>
    </citation>
    <scope>NUCLEOTIDE SEQUENCE</scope>
</reference>
<feature type="region of interest" description="Disordered" evidence="2">
    <location>
        <begin position="356"/>
        <end position="402"/>
    </location>
</feature>
<dbReference type="Pfam" id="PF13041">
    <property type="entry name" value="PPR_2"/>
    <property type="match status" value="1"/>
</dbReference>
<dbReference type="GO" id="GO:0005759">
    <property type="term" value="C:mitochondrial matrix"/>
    <property type="evidence" value="ECO:0007669"/>
    <property type="project" value="TreeGrafter"/>
</dbReference>
<evidence type="ECO:0000256" key="1">
    <source>
        <dbReference type="PROSITE-ProRule" id="PRU00708"/>
    </source>
</evidence>
<feature type="compositionally biased region" description="Polar residues" evidence="2">
    <location>
        <begin position="47"/>
        <end position="68"/>
    </location>
</feature>
<dbReference type="Pfam" id="PF01535">
    <property type="entry name" value="PPR"/>
    <property type="match status" value="1"/>
</dbReference>
<dbReference type="GO" id="GO:0042780">
    <property type="term" value="P:tRNA 3'-end processing"/>
    <property type="evidence" value="ECO:0007669"/>
    <property type="project" value="TreeGrafter"/>
</dbReference>
<keyword evidence="4" id="KW-1185">Reference proteome</keyword>
<dbReference type="PANTHER" id="PTHR24014">
    <property type="entry name" value="2-OXOGLUTARATE AND IRON-DEPENDENT OXYGENASE DOMAIN-CONTAINING PROTEIN 2"/>
    <property type="match status" value="1"/>
</dbReference>